<organism evidence="3 4">
    <name type="scientific">Cryptosporangium arvum DSM 44712</name>
    <dbReference type="NCBI Taxonomy" id="927661"/>
    <lineage>
        <taxon>Bacteria</taxon>
        <taxon>Bacillati</taxon>
        <taxon>Actinomycetota</taxon>
        <taxon>Actinomycetes</taxon>
        <taxon>Cryptosporangiales</taxon>
        <taxon>Cryptosporangiaceae</taxon>
        <taxon>Cryptosporangium</taxon>
    </lineage>
</organism>
<dbReference type="PATRIC" id="fig|927661.3.peg.1959"/>
<dbReference type="GO" id="GO:0043743">
    <property type="term" value="F:LPPG:FO 2-phospho-L-lactate transferase activity"/>
    <property type="evidence" value="ECO:0007669"/>
    <property type="project" value="InterPro"/>
</dbReference>
<dbReference type="Pfam" id="PF01933">
    <property type="entry name" value="CofD"/>
    <property type="match status" value="1"/>
</dbReference>
<name>A0A010ZQE5_9ACTN</name>
<dbReference type="AlphaFoldDB" id="A0A010ZQE5"/>
<sequence length="313" mass="31918">MIGSDTERPPRVVAFGGGHGLFASLKALCLLGIEPTAVVTVADDGGSSGRLRREFGGIPPGDLRQALVALANPGDPVTAAVFQHRFPGKGELGGHAIGNLIISGLTDILGGTVEALEHASRVLGCRGRVLPMAAEPLDIEADVAGALGNVVTVHGQHEVASTKGQVRRVRVTPADAPACAEAVEAVKMADALVLGPGSWFTSVLPHFLVPELADAIVSSAARRIVVLNLSTDGETKGMPFDGHLHALAEHAPALKVDVVLADPHIVGDHTGLSRAAESLGGRLVVAPVAASDGSPRHDQQALANALRGVLGTG</sequence>
<evidence type="ECO:0000313" key="3">
    <source>
        <dbReference type="EMBL" id="EXG80899.1"/>
    </source>
</evidence>
<evidence type="ECO:0000256" key="2">
    <source>
        <dbReference type="HAMAP-Rule" id="MF_00973"/>
    </source>
</evidence>
<dbReference type="SUPFAM" id="SSF142338">
    <property type="entry name" value="CofD-like"/>
    <property type="match status" value="1"/>
</dbReference>
<proteinExistence type="inferred from homology"/>
<dbReference type="Proteomes" id="UP000021053">
    <property type="component" value="Unassembled WGS sequence"/>
</dbReference>
<dbReference type="GO" id="GO:0005737">
    <property type="term" value="C:cytoplasm"/>
    <property type="evidence" value="ECO:0007669"/>
    <property type="project" value="UniProtKB-SubCell"/>
</dbReference>
<accession>A0A010ZQE5</accession>
<gene>
    <name evidence="3" type="ORF">CryarDRAFT_1994</name>
</gene>
<dbReference type="NCBIfam" id="TIGR01826">
    <property type="entry name" value="CofD_related"/>
    <property type="match status" value="1"/>
</dbReference>
<evidence type="ECO:0000313" key="4">
    <source>
        <dbReference type="Proteomes" id="UP000021053"/>
    </source>
</evidence>
<evidence type="ECO:0000256" key="1">
    <source>
        <dbReference type="ARBA" id="ARBA00022490"/>
    </source>
</evidence>
<dbReference type="HOGENOM" id="CLU_044041_1_0_11"/>
<dbReference type="PANTHER" id="PTHR30135:SF3">
    <property type="entry name" value="GLUCONEOGENESIS FACTOR-RELATED"/>
    <property type="match status" value="1"/>
</dbReference>
<comment type="similarity">
    <text evidence="2">Belongs to the gluconeogenesis factor family.</text>
</comment>
<dbReference type="RefSeq" id="WP_211247366.1">
    <property type="nucleotide sequence ID" value="NZ_KK073874.1"/>
</dbReference>
<protein>
    <recommendedName>
        <fullName evidence="2">Putative gluconeogenesis factor</fullName>
    </recommendedName>
</protein>
<dbReference type="InterPro" id="IPR038136">
    <property type="entry name" value="CofD-like_dom_sf"/>
</dbReference>
<comment type="caution">
    <text evidence="3">The sequence shown here is derived from an EMBL/GenBank/DDBJ whole genome shotgun (WGS) entry which is preliminary data.</text>
</comment>
<keyword evidence="1 2" id="KW-0963">Cytoplasm</keyword>
<reference evidence="3 4" key="1">
    <citation type="submission" date="2013-07" db="EMBL/GenBank/DDBJ databases">
        <authorList>
            <consortium name="DOE Joint Genome Institute"/>
            <person name="Eisen J."/>
            <person name="Huntemann M."/>
            <person name="Han J."/>
            <person name="Chen A."/>
            <person name="Kyrpides N."/>
            <person name="Mavromatis K."/>
            <person name="Markowitz V."/>
            <person name="Palaniappan K."/>
            <person name="Ivanova N."/>
            <person name="Schaumberg A."/>
            <person name="Pati A."/>
            <person name="Liolios K."/>
            <person name="Nordberg H.P."/>
            <person name="Cantor M.N."/>
            <person name="Hua S.X."/>
            <person name="Woyke T."/>
        </authorList>
    </citation>
    <scope>NUCLEOTIDE SEQUENCE [LARGE SCALE GENOMIC DNA]</scope>
    <source>
        <strain evidence="3 4">DSM 44712</strain>
    </source>
</reference>
<dbReference type="HAMAP" id="MF_00973">
    <property type="entry name" value="Gluconeogen_factor"/>
    <property type="match status" value="1"/>
</dbReference>
<dbReference type="InterPro" id="IPR010119">
    <property type="entry name" value="Gluconeogen_factor"/>
</dbReference>
<dbReference type="EMBL" id="JFBT01000001">
    <property type="protein sequence ID" value="EXG80899.1"/>
    <property type="molecule type" value="Genomic_DNA"/>
</dbReference>
<dbReference type="InterPro" id="IPR002882">
    <property type="entry name" value="CofD"/>
</dbReference>
<dbReference type="Gene3D" id="3.40.50.10680">
    <property type="entry name" value="CofD-like domains"/>
    <property type="match status" value="1"/>
</dbReference>
<dbReference type="GO" id="GO:0008360">
    <property type="term" value="P:regulation of cell shape"/>
    <property type="evidence" value="ECO:0007669"/>
    <property type="project" value="UniProtKB-UniRule"/>
</dbReference>
<comment type="subcellular location">
    <subcellularLocation>
        <location evidence="2">Cytoplasm</location>
    </subcellularLocation>
</comment>
<comment type="function">
    <text evidence="2">Required for morphogenesis under gluconeogenic growth conditions.</text>
</comment>
<dbReference type="CDD" id="cd07187">
    <property type="entry name" value="YvcK_like"/>
    <property type="match status" value="1"/>
</dbReference>
<dbReference type="PANTHER" id="PTHR30135">
    <property type="entry name" value="UNCHARACTERIZED PROTEIN YVCK-RELATED"/>
    <property type="match status" value="1"/>
</dbReference>
<keyword evidence="4" id="KW-1185">Reference proteome</keyword>